<dbReference type="EMBL" id="LXQA010170341">
    <property type="protein sequence ID" value="MCI29109.1"/>
    <property type="molecule type" value="Genomic_DNA"/>
</dbReference>
<accession>A0A392QYQ7</accession>
<reference evidence="1 2" key="1">
    <citation type="journal article" date="2018" name="Front. Plant Sci.">
        <title>Red Clover (Trifolium pratense) and Zigzag Clover (T. medium) - A Picture of Genomic Similarities and Differences.</title>
        <authorList>
            <person name="Dluhosova J."/>
            <person name="Istvanek J."/>
            <person name="Nedelnik J."/>
            <person name="Repkova J."/>
        </authorList>
    </citation>
    <scope>NUCLEOTIDE SEQUENCE [LARGE SCALE GENOMIC DNA]</scope>
    <source>
        <strain evidence="2">cv. 10/8</strain>
        <tissue evidence="1">Leaf</tissue>
    </source>
</reference>
<dbReference type="AlphaFoldDB" id="A0A392QYQ7"/>
<evidence type="ECO:0000313" key="2">
    <source>
        <dbReference type="Proteomes" id="UP000265520"/>
    </source>
</evidence>
<sequence>MAELSITPCAGDGGIGGIASHAMCSEWRNCQSRHVHVMAELR</sequence>
<comment type="caution">
    <text evidence="1">The sequence shown here is derived from an EMBL/GenBank/DDBJ whole genome shotgun (WGS) entry which is preliminary data.</text>
</comment>
<keyword evidence="2" id="KW-1185">Reference proteome</keyword>
<protein>
    <submittedName>
        <fullName evidence="1">Uncharacterized protein</fullName>
    </submittedName>
</protein>
<dbReference type="Proteomes" id="UP000265520">
    <property type="component" value="Unassembled WGS sequence"/>
</dbReference>
<feature type="non-terminal residue" evidence="1">
    <location>
        <position position="42"/>
    </location>
</feature>
<organism evidence="1 2">
    <name type="scientific">Trifolium medium</name>
    <dbReference type="NCBI Taxonomy" id="97028"/>
    <lineage>
        <taxon>Eukaryota</taxon>
        <taxon>Viridiplantae</taxon>
        <taxon>Streptophyta</taxon>
        <taxon>Embryophyta</taxon>
        <taxon>Tracheophyta</taxon>
        <taxon>Spermatophyta</taxon>
        <taxon>Magnoliopsida</taxon>
        <taxon>eudicotyledons</taxon>
        <taxon>Gunneridae</taxon>
        <taxon>Pentapetalae</taxon>
        <taxon>rosids</taxon>
        <taxon>fabids</taxon>
        <taxon>Fabales</taxon>
        <taxon>Fabaceae</taxon>
        <taxon>Papilionoideae</taxon>
        <taxon>50 kb inversion clade</taxon>
        <taxon>NPAAA clade</taxon>
        <taxon>Hologalegina</taxon>
        <taxon>IRL clade</taxon>
        <taxon>Trifolieae</taxon>
        <taxon>Trifolium</taxon>
    </lineage>
</organism>
<name>A0A392QYQ7_9FABA</name>
<evidence type="ECO:0000313" key="1">
    <source>
        <dbReference type="EMBL" id="MCI29109.1"/>
    </source>
</evidence>
<proteinExistence type="predicted"/>